<gene>
    <name evidence="1" type="ORF">M011DRAFT_49942</name>
</gene>
<evidence type="ECO:0000313" key="1">
    <source>
        <dbReference type="EMBL" id="KAF2747638.1"/>
    </source>
</evidence>
<dbReference type="Proteomes" id="UP000799440">
    <property type="component" value="Unassembled WGS sequence"/>
</dbReference>
<proteinExistence type="predicted"/>
<sequence>MMLESLTPINEVIHVGSQSKRLESDQWYENPQKVETMLDAVDAFARACAPLKDEASRAFLKMNTCQFERAYDLLRWLHWIGLSNRRFVTNIVVYVRAAETKNELNMAFQLLGQSCLLQDLHVIIYHTKLNIEQEEDLRTLDSVSWVNIIAHYRGLRTLRFSSYATYPVSKAVTTPLPLIEGYLKPWVTRSKTGKAGDQIPAYHA</sequence>
<name>A0A6A6VAK5_9PLEO</name>
<keyword evidence="2" id="KW-1185">Reference proteome</keyword>
<dbReference type="AlphaFoldDB" id="A0A6A6VAK5"/>
<protein>
    <submittedName>
        <fullName evidence="1">Uncharacterized protein</fullName>
    </submittedName>
</protein>
<evidence type="ECO:0000313" key="2">
    <source>
        <dbReference type="Proteomes" id="UP000799440"/>
    </source>
</evidence>
<organism evidence="1 2">
    <name type="scientific">Sporormia fimetaria CBS 119925</name>
    <dbReference type="NCBI Taxonomy" id="1340428"/>
    <lineage>
        <taxon>Eukaryota</taxon>
        <taxon>Fungi</taxon>
        <taxon>Dikarya</taxon>
        <taxon>Ascomycota</taxon>
        <taxon>Pezizomycotina</taxon>
        <taxon>Dothideomycetes</taxon>
        <taxon>Pleosporomycetidae</taxon>
        <taxon>Pleosporales</taxon>
        <taxon>Sporormiaceae</taxon>
        <taxon>Sporormia</taxon>
    </lineage>
</organism>
<dbReference type="EMBL" id="MU006572">
    <property type="protein sequence ID" value="KAF2747638.1"/>
    <property type="molecule type" value="Genomic_DNA"/>
</dbReference>
<accession>A0A6A6VAK5</accession>
<reference evidence="1" key="1">
    <citation type="journal article" date="2020" name="Stud. Mycol.">
        <title>101 Dothideomycetes genomes: a test case for predicting lifestyles and emergence of pathogens.</title>
        <authorList>
            <person name="Haridas S."/>
            <person name="Albert R."/>
            <person name="Binder M."/>
            <person name="Bloem J."/>
            <person name="Labutti K."/>
            <person name="Salamov A."/>
            <person name="Andreopoulos B."/>
            <person name="Baker S."/>
            <person name="Barry K."/>
            <person name="Bills G."/>
            <person name="Bluhm B."/>
            <person name="Cannon C."/>
            <person name="Castanera R."/>
            <person name="Culley D."/>
            <person name="Daum C."/>
            <person name="Ezra D."/>
            <person name="Gonzalez J."/>
            <person name="Henrissat B."/>
            <person name="Kuo A."/>
            <person name="Liang C."/>
            <person name="Lipzen A."/>
            <person name="Lutzoni F."/>
            <person name="Magnuson J."/>
            <person name="Mondo S."/>
            <person name="Nolan M."/>
            <person name="Ohm R."/>
            <person name="Pangilinan J."/>
            <person name="Park H.-J."/>
            <person name="Ramirez L."/>
            <person name="Alfaro M."/>
            <person name="Sun H."/>
            <person name="Tritt A."/>
            <person name="Yoshinaga Y."/>
            <person name="Zwiers L.-H."/>
            <person name="Turgeon B."/>
            <person name="Goodwin S."/>
            <person name="Spatafora J."/>
            <person name="Crous P."/>
            <person name="Grigoriev I."/>
        </authorList>
    </citation>
    <scope>NUCLEOTIDE SEQUENCE</scope>
    <source>
        <strain evidence="1">CBS 119925</strain>
    </source>
</reference>